<dbReference type="PATRIC" id="fig|1187852.3.peg.4689"/>
<evidence type="ECO:0000313" key="3">
    <source>
        <dbReference type="Proteomes" id="UP000036449"/>
    </source>
</evidence>
<keyword evidence="3" id="KW-1185">Reference proteome</keyword>
<protein>
    <recommendedName>
        <fullName evidence="4">DUF3313 domain-containing protein</fullName>
    </recommendedName>
</protein>
<evidence type="ECO:0008006" key="4">
    <source>
        <dbReference type="Google" id="ProtNLM"/>
    </source>
</evidence>
<reference evidence="2 3" key="1">
    <citation type="submission" date="2015-03" db="EMBL/GenBank/DDBJ databases">
        <title>Genome sequencing of Methylobacterium tarhaniae DSM 25844.</title>
        <authorList>
            <person name="Chaudhry V."/>
            <person name="Patil P.B."/>
        </authorList>
    </citation>
    <scope>NUCLEOTIDE SEQUENCE [LARGE SCALE GENOMIC DNA]</scope>
    <source>
        <strain evidence="2 3">DSM 25844</strain>
    </source>
</reference>
<comment type="caution">
    <text evidence="2">The sequence shown here is derived from an EMBL/GenBank/DDBJ whole genome shotgun (WGS) entry which is preliminary data.</text>
</comment>
<feature type="region of interest" description="Disordered" evidence="1">
    <location>
        <begin position="277"/>
        <end position="296"/>
    </location>
</feature>
<dbReference type="AlphaFoldDB" id="A0A0J6TDM4"/>
<evidence type="ECO:0000256" key="1">
    <source>
        <dbReference type="SAM" id="MobiDB-lite"/>
    </source>
</evidence>
<gene>
    <name evidence="2" type="ORF">VQ03_06580</name>
</gene>
<dbReference type="InterPro" id="IPR021747">
    <property type="entry name" value="DUF3313"/>
</dbReference>
<evidence type="ECO:0000313" key="2">
    <source>
        <dbReference type="EMBL" id="KMO43738.1"/>
    </source>
</evidence>
<organism evidence="2 3">
    <name type="scientific">Methylobacterium tarhaniae</name>
    <dbReference type="NCBI Taxonomy" id="1187852"/>
    <lineage>
        <taxon>Bacteria</taxon>
        <taxon>Pseudomonadati</taxon>
        <taxon>Pseudomonadota</taxon>
        <taxon>Alphaproteobacteria</taxon>
        <taxon>Hyphomicrobiales</taxon>
        <taxon>Methylobacteriaceae</taxon>
        <taxon>Methylobacterium</taxon>
    </lineage>
</organism>
<proteinExistence type="predicted"/>
<dbReference type="RefSeq" id="WP_048450073.1">
    <property type="nucleotide sequence ID" value="NZ_JBNNPJ010000001.1"/>
</dbReference>
<dbReference type="EMBL" id="LABZ01000037">
    <property type="protein sequence ID" value="KMO43738.1"/>
    <property type="molecule type" value="Genomic_DNA"/>
</dbReference>
<accession>A0A0J6TDM4</accession>
<dbReference type="OrthoDB" id="7629881at2"/>
<dbReference type="PROSITE" id="PS51257">
    <property type="entry name" value="PROKAR_LIPOPROTEIN"/>
    <property type="match status" value="1"/>
</dbReference>
<dbReference type="Proteomes" id="UP000036449">
    <property type="component" value="Unassembled WGS sequence"/>
</dbReference>
<sequence length="296" mass="30800">MRTTLEAALNARAARRVAAVATLALLAGCATPVLTQTGLLTRYDHLTPSEATATKSRIFIDKAAMAGVRTVRIIPTTFSAAVSGPGVTEQERRVVANAADRALCYELSLRYDVVSSGPADLTVRANITRAGLTNVPASGVAVGASAAITIAAQVGVGFADTVGKVPVPRLPIGLGDLTVEAEALDARRQQRAAMVWAGGANSFTNQARFSPVADIYDLAGDFGQDFGSYLATGQDPFESELTIPTYDRVRVTVLGEMPRDPDCQAFGRAPGVDGIIGDSLGLPPDWSDKGATAGRP</sequence>
<dbReference type="Pfam" id="PF11769">
    <property type="entry name" value="DUF3313"/>
    <property type="match status" value="1"/>
</dbReference>
<name>A0A0J6TDM4_9HYPH</name>